<evidence type="ECO:0000313" key="2">
    <source>
        <dbReference type="EMBL" id="CAK0877083.1"/>
    </source>
</evidence>
<sequence>MQLRVVAKNTFIDAECTESTHAEPWRMPRVSSCPPGAADRTPSQRQVRSETSSAVLPLTRLDTSVDYDFTEEDCLSPSPSVGLCIFDSVDDVPAGYGQRDVGANEEAGRPPPQRPFLAPPWCSTPWKAHAKGKRTGCLAGCYHKRCGTNCPRCHDPRCRVVANNIPLQVQVVASNYLKYPLVTEPFN</sequence>
<proteinExistence type="predicted"/>
<feature type="compositionally biased region" description="Polar residues" evidence="1">
    <location>
        <begin position="41"/>
        <end position="53"/>
    </location>
</feature>
<gene>
    <name evidence="2" type="ORF">PCOR1329_LOCUS61236</name>
</gene>
<name>A0ABN9VY77_9DINO</name>
<comment type="caution">
    <text evidence="2">The sequence shown here is derived from an EMBL/GenBank/DDBJ whole genome shotgun (WGS) entry which is preliminary data.</text>
</comment>
<keyword evidence="3" id="KW-1185">Reference proteome</keyword>
<organism evidence="2 3">
    <name type="scientific">Prorocentrum cordatum</name>
    <dbReference type="NCBI Taxonomy" id="2364126"/>
    <lineage>
        <taxon>Eukaryota</taxon>
        <taxon>Sar</taxon>
        <taxon>Alveolata</taxon>
        <taxon>Dinophyceae</taxon>
        <taxon>Prorocentrales</taxon>
        <taxon>Prorocentraceae</taxon>
        <taxon>Prorocentrum</taxon>
    </lineage>
</organism>
<accession>A0ABN9VY77</accession>
<feature type="region of interest" description="Disordered" evidence="1">
    <location>
        <begin position="26"/>
        <end position="53"/>
    </location>
</feature>
<protein>
    <submittedName>
        <fullName evidence="2">Uncharacterized protein</fullName>
    </submittedName>
</protein>
<reference evidence="2" key="1">
    <citation type="submission" date="2023-10" db="EMBL/GenBank/DDBJ databases">
        <authorList>
            <person name="Chen Y."/>
            <person name="Shah S."/>
            <person name="Dougan E. K."/>
            <person name="Thang M."/>
            <person name="Chan C."/>
        </authorList>
    </citation>
    <scope>NUCLEOTIDE SEQUENCE [LARGE SCALE GENOMIC DNA]</scope>
</reference>
<dbReference type="EMBL" id="CAUYUJ010017700">
    <property type="protein sequence ID" value="CAK0877083.1"/>
    <property type="molecule type" value="Genomic_DNA"/>
</dbReference>
<evidence type="ECO:0000256" key="1">
    <source>
        <dbReference type="SAM" id="MobiDB-lite"/>
    </source>
</evidence>
<evidence type="ECO:0000313" key="3">
    <source>
        <dbReference type="Proteomes" id="UP001189429"/>
    </source>
</evidence>
<dbReference type="Proteomes" id="UP001189429">
    <property type="component" value="Unassembled WGS sequence"/>
</dbReference>